<reference evidence="3 4" key="1">
    <citation type="submission" date="2020-02" db="EMBL/GenBank/DDBJ databases">
        <title>The whole genome sequence of CPCC 205119.</title>
        <authorList>
            <person name="Jiang Z."/>
        </authorList>
    </citation>
    <scope>NUCLEOTIDE SEQUENCE [LARGE SCALE GENOMIC DNA]</scope>
    <source>
        <strain evidence="3 4">CPCC 205119</strain>
    </source>
</reference>
<dbReference type="SUPFAM" id="SSF101874">
    <property type="entry name" value="YceI-like"/>
    <property type="match status" value="1"/>
</dbReference>
<evidence type="ECO:0000313" key="4">
    <source>
        <dbReference type="Proteomes" id="UP000470470"/>
    </source>
</evidence>
<accession>A0A7K3WJ50</accession>
<keyword evidence="4" id="KW-1185">Reference proteome</keyword>
<dbReference type="InterPro" id="IPR007372">
    <property type="entry name" value="Lipid/polyisoprenoid-bd_YceI"/>
</dbReference>
<evidence type="ECO:0000313" key="3">
    <source>
        <dbReference type="EMBL" id="NEL56386.1"/>
    </source>
</evidence>
<name>A0A7K3WJ50_9ACTN</name>
<dbReference type="Proteomes" id="UP000470470">
    <property type="component" value="Unassembled WGS sequence"/>
</dbReference>
<protein>
    <submittedName>
        <fullName evidence="3">YceI family protein</fullName>
    </submittedName>
</protein>
<sequence length="211" mass="22412">MVAYTTWRRTADVAKHRATEAGATDFDVATSALADVTGDYTVDAAHSRIGVRARHAMVTTVRGAFTRFEGAAHLDTAEPQASTVSLSIDAASVDTGQPDRDAHLVSADFLDVAGHPRITFASTGVEQVDEDVYRVTGDLTIKGVTRSVAVDFTLTGSAQDPFGNLRVGFEGALVIRRSEWGVTWNAALETGGVLVSDKIQIEFDVSAIKNG</sequence>
<proteinExistence type="inferred from homology"/>
<gene>
    <name evidence="3" type="ORF">G1H19_20665</name>
</gene>
<dbReference type="AlphaFoldDB" id="A0A7K3WJ50"/>
<feature type="domain" description="Lipid/polyisoprenoid-binding YceI-like" evidence="2">
    <location>
        <begin position="39"/>
        <end position="208"/>
    </location>
</feature>
<dbReference type="EMBL" id="JAAGWK010000034">
    <property type="protein sequence ID" value="NEL56386.1"/>
    <property type="molecule type" value="Genomic_DNA"/>
</dbReference>
<dbReference type="PANTHER" id="PTHR34406">
    <property type="entry name" value="PROTEIN YCEI"/>
    <property type="match status" value="1"/>
</dbReference>
<dbReference type="PANTHER" id="PTHR34406:SF1">
    <property type="entry name" value="PROTEIN YCEI"/>
    <property type="match status" value="1"/>
</dbReference>
<dbReference type="SMART" id="SM00867">
    <property type="entry name" value="YceI"/>
    <property type="match status" value="1"/>
</dbReference>
<comment type="similarity">
    <text evidence="1">Belongs to the UPF0312 family.</text>
</comment>
<evidence type="ECO:0000256" key="1">
    <source>
        <dbReference type="ARBA" id="ARBA00008812"/>
    </source>
</evidence>
<comment type="caution">
    <text evidence="3">The sequence shown here is derived from an EMBL/GenBank/DDBJ whole genome shotgun (WGS) entry which is preliminary data.</text>
</comment>
<dbReference type="Gene3D" id="2.40.128.110">
    <property type="entry name" value="Lipid/polyisoprenoid-binding, YceI-like"/>
    <property type="match status" value="1"/>
</dbReference>
<dbReference type="Pfam" id="PF04264">
    <property type="entry name" value="YceI"/>
    <property type="match status" value="1"/>
</dbReference>
<evidence type="ECO:0000259" key="2">
    <source>
        <dbReference type="SMART" id="SM00867"/>
    </source>
</evidence>
<dbReference type="InterPro" id="IPR036761">
    <property type="entry name" value="TTHA0802/YceI-like_sf"/>
</dbReference>
<organism evidence="3 4">
    <name type="scientific">Goekera deserti</name>
    <dbReference type="NCBI Taxonomy" id="2497753"/>
    <lineage>
        <taxon>Bacteria</taxon>
        <taxon>Bacillati</taxon>
        <taxon>Actinomycetota</taxon>
        <taxon>Actinomycetes</taxon>
        <taxon>Geodermatophilales</taxon>
        <taxon>Geodermatophilaceae</taxon>
        <taxon>Goekera</taxon>
    </lineage>
</organism>